<comment type="caution">
    <text evidence="19">The sequence shown here is derived from an EMBL/GenBank/DDBJ whole genome shotgun (WGS) entry which is preliminary data.</text>
</comment>
<feature type="domain" description="Tetratricopeptide repeat protein 21A/21B fourth ARM" evidence="18">
    <location>
        <begin position="740"/>
        <end position="893"/>
    </location>
</feature>
<dbReference type="GO" id="GO:0010468">
    <property type="term" value="P:regulation of gene expression"/>
    <property type="evidence" value="ECO:0007669"/>
    <property type="project" value="UniProtKB-ARBA"/>
</dbReference>
<comment type="subcellular location">
    <subcellularLocation>
        <location evidence="1">Cytoplasm</location>
        <location evidence="1">Cytoskeleton</location>
        <location evidence="1">Cilium axoneme</location>
    </subcellularLocation>
</comment>
<evidence type="ECO:0000256" key="8">
    <source>
        <dbReference type="ARBA" id="ARBA00023273"/>
    </source>
</evidence>
<evidence type="ECO:0000256" key="9">
    <source>
        <dbReference type="ARBA" id="ARBA00058418"/>
    </source>
</evidence>
<name>A0A835U2B5_9PASS</name>
<evidence type="ECO:0000259" key="16">
    <source>
        <dbReference type="Pfam" id="PF25063"/>
    </source>
</evidence>
<feature type="domain" description="Tetratricopeptide repeat protein 21A/21B fifth ARM repeats" evidence="17">
    <location>
        <begin position="996"/>
        <end position="1028"/>
    </location>
</feature>
<dbReference type="FunFam" id="1.25.40.10:FF:000493">
    <property type="entry name" value="Tetratricopeptide repeat domain 21B"/>
    <property type="match status" value="1"/>
</dbReference>
<proteinExistence type="inferred from homology"/>
<dbReference type="Pfam" id="PF25060">
    <property type="entry name" value="ARM_TT21_2nd"/>
    <property type="match status" value="1"/>
</dbReference>
<dbReference type="Pfam" id="PF25068">
    <property type="entry name" value="ARM_TT21_4th"/>
    <property type="match status" value="1"/>
</dbReference>
<dbReference type="InterPro" id="IPR056832">
    <property type="entry name" value="ARM_TT21_2nd"/>
</dbReference>
<feature type="domain" description="Tetratricopeptide repeat protein 21A/21B C-terminal ARM" evidence="16">
    <location>
        <begin position="1094"/>
        <end position="1262"/>
    </location>
</feature>
<dbReference type="FunFam" id="1.25.40.10:FF:000245">
    <property type="entry name" value="Tetratricopeptide repeat domain 21B"/>
    <property type="match status" value="1"/>
</dbReference>
<dbReference type="PROSITE" id="PS50005">
    <property type="entry name" value="TPR"/>
    <property type="match status" value="4"/>
</dbReference>
<dbReference type="InterPro" id="IPR040364">
    <property type="entry name" value="TTC21A/TTC21B"/>
</dbReference>
<keyword evidence="21" id="KW-1185">Reference proteome</keyword>
<dbReference type="PROSITE" id="PS50293">
    <property type="entry name" value="TPR_REGION"/>
    <property type="match status" value="1"/>
</dbReference>
<feature type="domain" description="Tetratricopeptide repeat protein 21A/21B N-terminal ARM repeat" evidence="15">
    <location>
        <begin position="6"/>
        <end position="227"/>
    </location>
</feature>
<keyword evidence="8" id="KW-0966">Cell projection</keyword>
<comment type="similarity">
    <text evidence="2">Belongs to the TTC21 family.</text>
</comment>
<evidence type="ECO:0000259" key="14">
    <source>
        <dbReference type="Pfam" id="PF25060"/>
    </source>
</evidence>
<dbReference type="FunFam" id="1.25.40.10:FF:000197">
    <property type="entry name" value="Tetratricopeptide repeat domain 21B"/>
    <property type="match status" value="1"/>
</dbReference>
<dbReference type="GO" id="GO:0035721">
    <property type="term" value="P:intraciliary retrograde transport"/>
    <property type="evidence" value="ECO:0007669"/>
    <property type="project" value="TreeGrafter"/>
</dbReference>
<evidence type="ECO:0000256" key="11">
    <source>
        <dbReference type="ARBA" id="ARBA00068477"/>
    </source>
</evidence>
<dbReference type="InterPro" id="IPR056835">
    <property type="entry name" value="ARM_TT21_5th"/>
</dbReference>
<reference evidence="20" key="3">
    <citation type="submission" date="2022-01" db="EMBL/GenBank/DDBJ databases">
        <authorList>
            <person name="Rubenstein D.R."/>
        </authorList>
    </citation>
    <scope>NUCLEOTIDE SEQUENCE</scope>
    <source>
        <strain evidence="20">SS15</strain>
        <tissue evidence="20">Liver</tissue>
    </source>
</reference>
<dbReference type="Pfam" id="PF07719">
    <property type="entry name" value="TPR_2"/>
    <property type="match status" value="1"/>
</dbReference>
<evidence type="ECO:0000256" key="5">
    <source>
        <dbReference type="ARBA" id="ARBA00022803"/>
    </source>
</evidence>
<dbReference type="InterPro" id="IPR011990">
    <property type="entry name" value="TPR-like_helical_dom_sf"/>
</dbReference>
<dbReference type="InterPro" id="IPR056836">
    <property type="entry name" value="ARM_TT21_4th"/>
</dbReference>
<keyword evidence="4" id="KW-0677">Repeat</keyword>
<dbReference type="InterPro" id="IPR013105">
    <property type="entry name" value="TPR_2"/>
</dbReference>
<evidence type="ECO:0000256" key="3">
    <source>
        <dbReference type="ARBA" id="ARBA00022490"/>
    </source>
</evidence>
<evidence type="ECO:0000256" key="2">
    <source>
        <dbReference type="ARBA" id="ARBA00010935"/>
    </source>
</evidence>
<keyword evidence="3" id="KW-0963">Cytoplasm</keyword>
<keyword evidence="5 13" id="KW-0802">TPR repeat</keyword>
<evidence type="ECO:0000256" key="13">
    <source>
        <dbReference type="PROSITE-ProRule" id="PRU00339"/>
    </source>
</evidence>
<accession>A0A835U2B5</accession>
<dbReference type="Gene3D" id="1.25.40.10">
    <property type="entry name" value="Tetratricopeptide repeat domain"/>
    <property type="match status" value="5"/>
</dbReference>
<keyword evidence="6" id="KW-0969">Cilium</keyword>
<evidence type="ECO:0000313" key="19">
    <source>
        <dbReference type="EMBL" id="KAG0128698.1"/>
    </source>
</evidence>
<dbReference type="InterPro" id="IPR019734">
    <property type="entry name" value="TPR_rpt"/>
</dbReference>
<dbReference type="EMBL" id="JADDUC020000008">
    <property type="protein sequence ID" value="KAI1237203.1"/>
    <property type="molecule type" value="Genomic_DNA"/>
</dbReference>
<gene>
    <name evidence="20" type="ORF">IHE44_0014461</name>
    <name evidence="19" type="ORF">IHE44_001649</name>
</gene>
<evidence type="ECO:0000313" key="21">
    <source>
        <dbReference type="Proteomes" id="UP000618051"/>
    </source>
</evidence>
<reference evidence="19" key="1">
    <citation type="submission" date="2020-10" db="EMBL/GenBank/DDBJ databases">
        <title>Feather gene expression reveals the developmental basis of iridescence in African starlings.</title>
        <authorList>
            <person name="Rubenstein D.R."/>
        </authorList>
    </citation>
    <scope>NUCLEOTIDE SEQUENCE</scope>
    <source>
        <strain evidence="19">SS15</strain>
        <tissue evidence="19">Liver</tissue>
    </source>
</reference>
<dbReference type="Pfam" id="PF25062">
    <property type="entry name" value="ARM_TT21_N"/>
    <property type="match status" value="1"/>
</dbReference>
<dbReference type="PANTHER" id="PTHR14699:SF1">
    <property type="entry name" value="TETRATRICOPEPTIDE REPEAT PROTEIN 21B"/>
    <property type="match status" value="1"/>
</dbReference>
<evidence type="ECO:0000256" key="10">
    <source>
        <dbReference type="ARBA" id="ARBA00062181"/>
    </source>
</evidence>
<feature type="repeat" description="TPR" evidence="13">
    <location>
        <begin position="996"/>
        <end position="1029"/>
    </location>
</feature>
<dbReference type="FunFam" id="1.25.40.10:FF:000219">
    <property type="entry name" value="Tetratricopeptide repeat domain 21B"/>
    <property type="match status" value="1"/>
</dbReference>
<dbReference type="OrthoDB" id="10259630at2759"/>
<feature type="repeat" description="TPR" evidence="13">
    <location>
        <begin position="319"/>
        <end position="352"/>
    </location>
</feature>
<evidence type="ECO:0000256" key="4">
    <source>
        <dbReference type="ARBA" id="ARBA00022737"/>
    </source>
</evidence>
<evidence type="ECO:0000259" key="17">
    <source>
        <dbReference type="Pfam" id="PF25064"/>
    </source>
</evidence>
<dbReference type="SMART" id="SM00028">
    <property type="entry name" value="TPR"/>
    <property type="match status" value="14"/>
</dbReference>
<comment type="subunit">
    <text evidence="10">Component of the IFT complex A (IFT-A) complex. IFT-A complex is divided into a core subcomplex composed of IFT122:IFT140:WDR19 which is associated with TULP3 and a peripheral subcomplex composed of IFT43:WDR35:TTC21B. Interacts directy with WDR35 and TTC21B. Interacts with TTC25.</text>
</comment>
<feature type="domain" description="Tetratricopeptide repeat protein 21A/21B second ARM" evidence="14">
    <location>
        <begin position="264"/>
        <end position="522"/>
    </location>
</feature>
<dbReference type="GO" id="GO:0030991">
    <property type="term" value="C:intraciliary transport particle A"/>
    <property type="evidence" value="ECO:0007669"/>
    <property type="project" value="UniProtKB-ARBA"/>
</dbReference>
<reference evidence="20 21" key="2">
    <citation type="journal article" date="2021" name="J. Hered.">
        <title>Feather Gene Expression Elucidates the Developmental Basis of Plumage Iridescence in African Starlings.</title>
        <authorList>
            <person name="Rubenstein D.R."/>
            <person name="Corvelo A."/>
            <person name="MacManes M.D."/>
            <person name="Maia R."/>
            <person name="Narzisi G."/>
            <person name="Rousaki A."/>
            <person name="Vandenabeele P."/>
            <person name="Shawkey M.D."/>
            <person name="Solomon J."/>
        </authorList>
    </citation>
    <scope>NUCLEOTIDE SEQUENCE [LARGE SCALE GENOMIC DNA]</scope>
    <source>
        <strain evidence="20">SS15</strain>
    </source>
</reference>
<dbReference type="Proteomes" id="UP000618051">
    <property type="component" value="Unassembled WGS sequence"/>
</dbReference>
<dbReference type="GO" id="GO:0005930">
    <property type="term" value="C:axoneme"/>
    <property type="evidence" value="ECO:0007669"/>
    <property type="project" value="UniProtKB-SubCell"/>
</dbReference>
<dbReference type="InterPro" id="IPR056834">
    <property type="entry name" value="ARM_TT21_C"/>
</dbReference>
<dbReference type="Pfam" id="PF25064">
    <property type="entry name" value="ARM_TT21_5th"/>
    <property type="match status" value="1"/>
</dbReference>
<dbReference type="Pfam" id="PF25058">
    <property type="entry name" value="ARM_TT21"/>
    <property type="match status" value="1"/>
</dbReference>
<dbReference type="GO" id="GO:0061512">
    <property type="term" value="P:protein localization to cilium"/>
    <property type="evidence" value="ECO:0007669"/>
    <property type="project" value="TreeGrafter"/>
</dbReference>
<keyword evidence="7" id="KW-0206">Cytoskeleton</keyword>
<evidence type="ECO:0000256" key="6">
    <source>
        <dbReference type="ARBA" id="ARBA00023069"/>
    </source>
</evidence>
<sequence length="1389" mass="158177">MGALLNYYCQEGLFQHARAAADEALARLGADPVLLFYRAYGALRAGDVQESIRQLESIKNKQEVSLCTMMALIYAHKKSPNPDRDAILELDARLKEQRKTAGQQALYYAGLFLWHLGREDKAREYVDRMIKVSGGGKEGLILKAWLDLTCGKETHIKKALKYFDEALQEGNDVFALLGKAQYFEVRQNYSGALEIVNQIIAIFPNFIPAFIKKMKLQLALQDWEQTIETAHRLLQKDPLNLEAMRMEALHHLCREGNISEASARLGDLIKALDRLEPHNSELFCKMALAFSRTCGRNQLILQHTQTLVQRAFDLASDNAEFATELGYQMILQGKVKEALKWYKTAMTLDETSVSALTGIIRCQLIQGQLEDAEQQLEFLNEIQQSIGKSGELSFLHAVLAMKKHKRQEEVFALLNDVLDTHFSSLRGFPLGVEYFETLNPDFLLEIIREYLNFCPAQHCASVLETVVKTVPGLQQAVFLIAKVKYLSGDIEAAHSNLHYCLERNPSYADAHLLMAQVYLAQNNTKLCSQSLELCLSYNFEVRDHPMYHLIKAQTQKKLGEIPEAIKTLQMARNLPGMRKPTASSKTKGKSIEIDTSDRVSVFLELVEAHRLNGEPHEAAIVIQDAINEFSGTPEELRVVIANADLAIAQGDVKHALTMLRNITPEQPYFVQAKEKMADIYLQYRKDKKLYAACYSDLVEKLPSAHTFLLLGDAYMNIQEPDEAIEVYEQALKKNPKDPSLASKIGKALIKTHNYSKAISYYEAAVRNGQQNFLCYDLAELLMKLKQYEQAEKVLQQALDHEPVNELSSLMEDVRYQVLLAKIYSKMEKIDRAIVSLQQARELQGRVLKRAQVEQLDVVPAQKQLAAEICAEIAKHSTAQRNYEKAIKFYKEALVHCETNNKVRERRWISLIVREPTGNNRKDSFFSGDTIFPWSPRISGTQILRTEPTFFIFELHTVKYFNMQAMLELARLYLAQDDIDACQHHCSLLLKNDQDNEAATMMMADLMFRKQDYEQAVFHFQQLLERKPGEPNDALRHFNKARKDSDWGQNAVYNMIEICLNPDNETVGGEVFENLDADIGNSTEKQESVQLAVRTAGNLLKELKPQTIQGHIQLRIMENYCLMATKQKSSVEQALNTFTEIVVAEKDHIPALLGMATAYMILKQTPRARNQLKRISKMSWNPIDAEEFEKSWLLLADIYIQSAKYDMAGELLKRCLRHNRSCCKAYEYMGYIMEKEQAYKDAAINYEMAWKYGNQTNPTVGIRNGLVSYLSAFTVSYFKNACLVGGFSFLISGFAWNRLLGWRGVSNANFNALHSSMSQYAVNAAFILGNSIFLKVRSRNLPYLNFMLQKLNTCYASLRYLRFSSSQEVLKCWGETRDFVFCFPALGVLG</sequence>
<protein>
    <recommendedName>
        <fullName evidence="11">Tetratricopeptide repeat protein 21B</fullName>
    </recommendedName>
    <alternativeName>
        <fullName evidence="12">Intraflagellar transport 139 homolog</fullName>
    </alternativeName>
</protein>
<dbReference type="PANTHER" id="PTHR14699">
    <property type="entry name" value="STI2 PROTEIN-RELATED"/>
    <property type="match status" value="1"/>
</dbReference>
<evidence type="ECO:0000256" key="1">
    <source>
        <dbReference type="ARBA" id="ARBA00004430"/>
    </source>
</evidence>
<feature type="repeat" description="TPR" evidence="13">
    <location>
        <begin position="704"/>
        <end position="737"/>
    </location>
</feature>
<dbReference type="EMBL" id="JADDUC010000013">
    <property type="protein sequence ID" value="KAG0128698.1"/>
    <property type="molecule type" value="Genomic_DNA"/>
</dbReference>
<evidence type="ECO:0000313" key="20">
    <source>
        <dbReference type="EMBL" id="KAI1237203.1"/>
    </source>
</evidence>
<feature type="repeat" description="TPR" evidence="13">
    <location>
        <begin position="771"/>
        <end position="804"/>
    </location>
</feature>
<organism evidence="19">
    <name type="scientific">Lamprotornis superbus</name>
    <dbReference type="NCBI Taxonomy" id="245042"/>
    <lineage>
        <taxon>Eukaryota</taxon>
        <taxon>Metazoa</taxon>
        <taxon>Chordata</taxon>
        <taxon>Craniata</taxon>
        <taxon>Vertebrata</taxon>
        <taxon>Euteleostomi</taxon>
        <taxon>Archelosauria</taxon>
        <taxon>Archosauria</taxon>
        <taxon>Dinosauria</taxon>
        <taxon>Saurischia</taxon>
        <taxon>Theropoda</taxon>
        <taxon>Coelurosauria</taxon>
        <taxon>Aves</taxon>
        <taxon>Neognathae</taxon>
        <taxon>Neoaves</taxon>
        <taxon>Telluraves</taxon>
        <taxon>Australaves</taxon>
        <taxon>Passeriformes</taxon>
        <taxon>Sturnidae</taxon>
        <taxon>Lamprotornis</taxon>
    </lineage>
</organism>
<dbReference type="InterPro" id="IPR056833">
    <property type="entry name" value="ARM_TT21_N"/>
</dbReference>
<dbReference type="SUPFAM" id="SSF48452">
    <property type="entry name" value="TPR-like"/>
    <property type="match status" value="5"/>
</dbReference>
<evidence type="ECO:0000259" key="15">
    <source>
        <dbReference type="Pfam" id="PF25062"/>
    </source>
</evidence>
<dbReference type="Pfam" id="PF25063">
    <property type="entry name" value="ARM_TT21_C"/>
    <property type="match status" value="1"/>
</dbReference>
<evidence type="ECO:0000256" key="12">
    <source>
        <dbReference type="ARBA" id="ARBA00084066"/>
    </source>
</evidence>
<evidence type="ECO:0000256" key="7">
    <source>
        <dbReference type="ARBA" id="ARBA00023212"/>
    </source>
</evidence>
<comment type="function">
    <text evidence="9">Component of the IFT complex A (IFT-A), a complex required for retrograde ciliary transport and entry into cilia of G protein-coupled receptors (GPCRs). Essential for retrograde trafficking of IFT-1, IFT-B and GPCRs. Negatively modulates the SHH signal transduction.</text>
</comment>
<evidence type="ECO:0000259" key="18">
    <source>
        <dbReference type="Pfam" id="PF25068"/>
    </source>
</evidence>